<dbReference type="EMBL" id="CP025742">
    <property type="protein sequence ID" value="AYA48294.1"/>
    <property type="molecule type" value="Genomic_DNA"/>
</dbReference>
<reference evidence="10" key="4">
    <citation type="submission" date="2021-10" db="EMBL/GenBank/DDBJ databases">
        <title>Complete genome sequences of five Ralstonia solancearum strains isolated from sunflower.</title>
        <authorList>
            <person name="She X."/>
            <person name="He Z."/>
        </authorList>
    </citation>
    <scope>NUCLEOTIDE SEQUENCE</scope>
    <source>
        <strain evidence="10">RS638</strain>
        <plasmid evidence="10">p1</plasmid>
    </source>
</reference>
<dbReference type="PATRIC" id="fig|305.109.peg.4145"/>
<dbReference type="EMBL" id="LN899823">
    <property type="protein sequence ID" value="CUV22664.1"/>
    <property type="molecule type" value="Genomic_DNA"/>
</dbReference>
<accession>A0A0S4U7T5</accession>
<evidence type="ECO:0000313" key="9">
    <source>
        <dbReference type="EMBL" id="CUV61622.1"/>
    </source>
</evidence>
<evidence type="ECO:0000313" key="1">
    <source>
        <dbReference type="EMBL" id="AYA48294.1"/>
    </source>
</evidence>
<dbReference type="EMBL" id="LN899824">
    <property type="protein sequence ID" value="CUV31103.1"/>
    <property type="molecule type" value="Genomic_DNA"/>
</dbReference>
<evidence type="ECO:0000313" key="7">
    <source>
        <dbReference type="EMBL" id="CUV46773.1"/>
    </source>
</evidence>
<reference evidence="11" key="3">
    <citation type="submission" date="2018-01" db="EMBL/GenBank/DDBJ databases">
        <title>Raltonia solanacearum P824 infects blueberry.</title>
        <authorList>
            <person name="Bocsanczy A.M."/>
            <person name="Norman D.J."/>
        </authorList>
    </citation>
    <scope>NUCLEOTIDE SEQUENCE [LARGE SCALE GENOMIC DNA]</scope>
    <source>
        <strain evidence="11">P824</strain>
    </source>
</reference>
<evidence type="ECO:0000313" key="12">
    <source>
        <dbReference type="Proteomes" id="UP001164049"/>
    </source>
</evidence>
<evidence type="ECO:0000313" key="10">
    <source>
        <dbReference type="EMBL" id="UZF16788.1"/>
    </source>
</evidence>
<evidence type="ECO:0000313" key="3">
    <source>
        <dbReference type="EMBL" id="CUV22664.1"/>
    </source>
</evidence>
<evidence type="ECO:0000313" key="6">
    <source>
        <dbReference type="EMBL" id="CUV41289.1"/>
    </source>
</evidence>
<evidence type="ECO:0000313" key="2">
    <source>
        <dbReference type="EMBL" id="CUV18299.1"/>
    </source>
</evidence>
<dbReference type="GO" id="GO:0016787">
    <property type="term" value="F:hydrolase activity"/>
    <property type="evidence" value="ECO:0007669"/>
    <property type="project" value="UniProtKB-KW"/>
</dbReference>
<gene>
    <name evidence="10" type="ORF">LH706_22630</name>
    <name evidence="2" type="ORF">PSS4_v1_560035</name>
    <name evidence="9" type="ORF">RD1301_v1_1620009</name>
    <name evidence="1" type="ORF">RSP824_17490</name>
    <name evidence="3" type="ORF">RUN1744_v1_230035</name>
    <name evidence="4" type="ORF">RUN1985_v1_810026</name>
    <name evidence="8" type="ORF">RUN215_v1_70013</name>
    <name evidence="5" type="ORF">TD1301_v1_730004</name>
    <name evidence="6" type="ORF">TF3108_v1_750036</name>
    <name evidence="7" type="ORF">TO10_v1_670025</name>
</gene>
<name>A0A0S4U7T5_RALSL</name>
<dbReference type="EMBL" id="LN899822">
    <property type="protein sequence ID" value="CUV61622.1"/>
    <property type="molecule type" value="Genomic_DNA"/>
</dbReference>
<reference evidence="2" key="1">
    <citation type="submission" date="2015-10" db="EMBL/GenBank/DDBJ databases">
        <authorList>
            <person name="Gilbert D.G."/>
        </authorList>
    </citation>
    <scope>NUCLEOTIDE SEQUENCE</scope>
    <source>
        <strain evidence="2">Phyl III-seqv23</strain>
    </source>
</reference>
<dbReference type="EMBL" id="LN899821">
    <property type="protein sequence ID" value="CUV18299.1"/>
    <property type="molecule type" value="Genomic_DNA"/>
</dbReference>
<keyword evidence="10" id="KW-0614">Plasmid</keyword>
<evidence type="ECO:0000313" key="11">
    <source>
        <dbReference type="Proteomes" id="UP000262427"/>
    </source>
</evidence>
<dbReference type="EMBL" id="LN899825">
    <property type="protein sequence ID" value="CUV34056.1"/>
    <property type="molecule type" value="Genomic_DNA"/>
</dbReference>
<evidence type="ECO:0000313" key="5">
    <source>
        <dbReference type="EMBL" id="CUV34056.1"/>
    </source>
</evidence>
<keyword evidence="1" id="KW-0378">Hydrolase</keyword>
<protein>
    <submittedName>
        <fullName evidence="1">Tannase/feruloyl esterase family alpha/beta hydrolase</fullName>
    </submittedName>
</protein>
<dbReference type="EMBL" id="LN899820">
    <property type="protein sequence ID" value="CUV53073.1"/>
    <property type="molecule type" value="Genomic_DNA"/>
</dbReference>
<dbReference type="EMBL" id="LN899826">
    <property type="protein sequence ID" value="CUV41289.1"/>
    <property type="molecule type" value="Genomic_DNA"/>
</dbReference>
<proteinExistence type="predicted"/>
<evidence type="ECO:0000313" key="4">
    <source>
        <dbReference type="EMBL" id="CUV31103.1"/>
    </source>
</evidence>
<evidence type="ECO:0000313" key="8">
    <source>
        <dbReference type="EMBL" id="CUV53073.1"/>
    </source>
</evidence>
<geneLocation type="plasmid" evidence="10 12">
    <name>p1</name>
</geneLocation>
<sequence>MKTVMAHGMTLAAFVPSLGCADRNVAGHGRTRPLCRYPKVARRTGAGDLNDASGLRCA</sequence>
<reference evidence="1" key="2">
    <citation type="submission" date="2018-01" db="EMBL/GenBank/DDBJ databases">
        <title>Ralstonia pseudosolanacearum P824 infects blueberry.</title>
        <authorList>
            <person name="Bocsanczy A.M."/>
            <person name="Norman D.J."/>
        </authorList>
    </citation>
    <scope>NUCLEOTIDE SEQUENCE</scope>
    <source>
        <strain evidence="1">P824</strain>
    </source>
</reference>
<dbReference type="Proteomes" id="UP000262427">
    <property type="component" value="Chromosome MP"/>
</dbReference>
<dbReference type="EMBL" id="LN899827">
    <property type="protein sequence ID" value="CUV46773.1"/>
    <property type="molecule type" value="Genomic_DNA"/>
</dbReference>
<dbReference type="EMBL" id="CP085044">
    <property type="protein sequence ID" value="UZF16788.1"/>
    <property type="molecule type" value="Genomic_DNA"/>
</dbReference>
<dbReference type="AlphaFoldDB" id="A0A0S4U7T5"/>
<organism evidence="2">
    <name type="scientific">Ralstonia solanacearum</name>
    <name type="common">Pseudomonas solanacearum</name>
    <dbReference type="NCBI Taxonomy" id="305"/>
    <lineage>
        <taxon>Bacteria</taxon>
        <taxon>Pseudomonadati</taxon>
        <taxon>Pseudomonadota</taxon>
        <taxon>Betaproteobacteria</taxon>
        <taxon>Burkholderiales</taxon>
        <taxon>Burkholderiaceae</taxon>
        <taxon>Ralstonia</taxon>
        <taxon>Ralstonia solanacearum species complex</taxon>
    </lineage>
</organism>